<dbReference type="EMBL" id="PCSR01000046">
    <property type="protein sequence ID" value="PIP53253.1"/>
    <property type="molecule type" value="Genomic_DNA"/>
</dbReference>
<dbReference type="AlphaFoldDB" id="A0A2H0B6E0"/>
<gene>
    <name evidence="1" type="ORF">COX08_02045</name>
</gene>
<dbReference type="Proteomes" id="UP000229459">
    <property type="component" value="Unassembled WGS sequence"/>
</dbReference>
<accession>A0A2H0B6E0</accession>
<organism evidence="1 2">
    <name type="scientific">Candidatus Beckwithbacteria bacterium CG23_combo_of_CG06-09_8_20_14_all_34_8</name>
    <dbReference type="NCBI Taxonomy" id="1974497"/>
    <lineage>
        <taxon>Bacteria</taxon>
        <taxon>Candidatus Beckwithiibacteriota</taxon>
    </lineage>
</organism>
<proteinExistence type="predicted"/>
<evidence type="ECO:0000313" key="1">
    <source>
        <dbReference type="EMBL" id="PIP53253.1"/>
    </source>
</evidence>
<evidence type="ECO:0000313" key="2">
    <source>
        <dbReference type="Proteomes" id="UP000229459"/>
    </source>
</evidence>
<name>A0A2H0B6E0_9BACT</name>
<protein>
    <submittedName>
        <fullName evidence="1">Uncharacterized protein</fullName>
    </submittedName>
</protein>
<comment type="caution">
    <text evidence="1">The sequence shown here is derived from an EMBL/GenBank/DDBJ whole genome shotgun (WGS) entry which is preliminary data.</text>
</comment>
<reference evidence="1 2" key="1">
    <citation type="submission" date="2017-09" db="EMBL/GenBank/DDBJ databases">
        <title>Depth-based differentiation of microbial function through sediment-hosted aquifers and enrichment of novel symbionts in the deep terrestrial subsurface.</title>
        <authorList>
            <person name="Probst A.J."/>
            <person name="Ladd B."/>
            <person name="Jarett J.K."/>
            <person name="Geller-Mcgrath D.E."/>
            <person name="Sieber C.M."/>
            <person name="Emerson J.B."/>
            <person name="Anantharaman K."/>
            <person name="Thomas B.C."/>
            <person name="Malmstrom R."/>
            <person name="Stieglmeier M."/>
            <person name="Klingl A."/>
            <person name="Woyke T."/>
            <person name="Ryan C.M."/>
            <person name="Banfield J.F."/>
        </authorList>
    </citation>
    <scope>NUCLEOTIDE SEQUENCE [LARGE SCALE GENOMIC DNA]</scope>
    <source>
        <strain evidence="1">CG23_combo_of_CG06-09_8_20_14_all_34_8</strain>
    </source>
</reference>
<sequence>MSRETLTDQQIQNKMRLHLANYGMVNRGMLDSDHWRRQIHGFVDELSHEQLIGVWEGVTQKQTFKDDEVVPLCEFLLHRMQGVELNTNEGHQLLATFSSFHAKLSPQQREQVNSTFHFNQSK</sequence>